<accession>A0A5B8IZ05</accession>
<feature type="coiled-coil region" evidence="1">
    <location>
        <begin position="86"/>
        <end position="123"/>
    </location>
</feature>
<evidence type="ECO:0008006" key="4">
    <source>
        <dbReference type="Google" id="ProtNLM"/>
    </source>
</evidence>
<sequence>MTENKLKRPGVGVVIASLLVTSCVVRLVDGPPIALARETTETDAEAPSEKSLRSCVGSEELDQMIATIQIREMNVERDTQALSKKRQVLEEARAAIAEQLAMLEQAEAELDTMIAKAQSAAETDVTQLTSVYATMKPKEASAIFEEMSPEFAAGFLGQMAPDAAARIFAGLQPTTAYSISVILAGRNVGIPDQ</sequence>
<reference evidence="2 3" key="1">
    <citation type="submission" date="2019-07" db="EMBL/GenBank/DDBJ databases">
        <title>Litoreibacter alkalisoli sp. nov., isolated from saline-alkaline soil.</title>
        <authorList>
            <person name="Wang S."/>
            <person name="Xu L."/>
            <person name="Xing Y.-T."/>
            <person name="Sun J.-Q."/>
        </authorList>
    </citation>
    <scope>NUCLEOTIDE SEQUENCE [LARGE SCALE GENOMIC DNA]</scope>
    <source>
        <strain evidence="2 3">LN3S51</strain>
    </source>
</reference>
<evidence type="ECO:0000313" key="2">
    <source>
        <dbReference type="EMBL" id="QDY70141.1"/>
    </source>
</evidence>
<evidence type="ECO:0000313" key="3">
    <source>
        <dbReference type="Proteomes" id="UP000318483"/>
    </source>
</evidence>
<dbReference type="OrthoDB" id="9791432at2"/>
<keyword evidence="3" id="KW-1185">Reference proteome</keyword>
<evidence type="ECO:0000256" key="1">
    <source>
        <dbReference type="SAM" id="Coils"/>
    </source>
</evidence>
<dbReference type="RefSeq" id="WP_146365552.1">
    <property type="nucleotide sequence ID" value="NZ_CP042261.1"/>
</dbReference>
<dbReference type="KEGG" id="lit:FPZ52_11245"/>
<dbReference type="SUPFAM" id="SSF158791">
    <property type="entry name" value="MgtE N-terminal domain-like"/>
    <property type="match status" value="1"/>
</dbReference>
<organism evidence="2 3">
    <name type="scientific">Qingshengfaniella alkalisoli</name>
    <dbReference type="NCBI Taxonomy" id="2599296"/>
    <lineage>
        <taxon>Bacteria</taxon>
        <taxon>Pseudomonadati</taxon>
        <taxon>Pseudomonadota</taxon>
        <taxon>Alphaproteobacteria</taxon>
        <taxon>Rhodobacterales</taxon>
        <taxon>Paracoccaceae</taxon>
        <taxon>Qingshengfaniella</taxon>
    </lineage>
</organism>
<protein>
    <recommendedName>
        <fullName evidence="4">Flagellar motility protein MotE (MotC chaperone)</fullName>
    </recommendedName>
</protein>
<dbReference type="EMBL" id="CP042261">
    <property type="protein sequence ID" value="QDY70141.1"/>
    <property type="molecule type" value="Genomic_DNA"/>
</dbReference>
<dbReference type="Proteomes" id="UP000318483">
    <property type="component" value="Chromosome"/>
</dbReference>
<keyword evidence="1" id="KW-0175">Coiled coil</keyword>
<name>A0A5B8IZ05_9RHOB</name>
<dbReference type="PROSITE" id="PS51257">
    <property type="entry name" value="PROKAR_LIPOPROTEIN"/>
    <property type="match status" value="1"/>
</dbReference>
<dbReference type="AlphaFoldDB" id="A0A5B8IZ05"/>
<gene>
    <name evidence="2" type="ORF">FPZ52_11245</name>
</gene>
<proteinExistence type="predicted"/>